<feature type="domain" description="HTH lacI-type" evidence="4">
    <location>
        <begin position="4"/>
        <end position="58"/>
    </location>
</feature>
<dbReference type="GO" id="GO:0003700">
    <property type="term" value="F:DNA-binding transcription factor activity"/>
    <property type="evidence" value="ECO:0007669"/>
    <property type="project" value="TreeGrafter"/>
</dbReference>
<reference evidence="5 8" key="2">
    <citation type="submission" date="2020-04" db="EMBL/GenBank/DDBJ databases">
        <authorList>
            <person name="Hitch T.C.A."/>
            <person name="Wylensek D."/>
            <person name="Clavel T."/>
        </authorList>
    </citation>
    <scope>NUCLEOTIDE SEQUENCE [LARGE SCALE GENOMIC DNA]</scope>
    <source>
        <strain evidence="5 8">COR2-253-APC-1A</strain>
    </source>
</reference>
<dbReference type="GO" id="GO:0000976">
    <property type="term" value="F:transcription cis-regulatory region binding"/>
    <property type="evidence" value="ECO:0007669"/>
    <property type="project" value="TreeGrafter"/>
</dbReference>
<evidence type="ECO:0000259" key="4">
    <source>
        <dbReference type="PROSITE" id="PS50932"/>
    </source>
</evidence>
<dbReference type="SUPFAM" id="SSF53822">
    <property type="entry name" value="Periplasmic binding protein-like I"/>
    <property type="match status" value="1"/>
</dbReference>
<comment type="caution">
    <text evidence="6">The sequence shown here is derived from an EMBL/GenBank/DDBJ whole genome shotgun (WGS) entry which is preliminary data.</text>
</comment>
<organism evidence="6 7">
    <name type="scientific">Victivallis vadensis</name>
    <dbReference type="NCBI Taxonomy" id="172901"/>
    <lineage>
        <taxon>Bacteria</taxon>
        <taxon>Pseudomonadati</taxon>
        <taxon>Lentisphaerota</taxon>
        <taxon>Lentisphaeria</taxon>
        <taxon>Victivallales</taxon>
        <taxon>Victivallaceae</taxon>
        <taxon>Victivallis</taxon>
    </lineage>
</organism>
<dbReference type="SUPFAM" id="SSF47413">
    <property type="entry name" value="lambda repressor-like DNA-binding domains"/>
    <property type="match status" value="1"/>
</dbReference>
<keyword evidence="3" id="KW-0804">Transcription</keyword>
<dbReference type="CDD" id="cd01392">
    <property type="entry name" value="HTH_LacI"/>
    <property type="match status" value="1"/>
</dbReference>
<dbReference type="InterPro" id="IPR010982">
    <property type="entry name" value="Lambda_DNA-bd_dom_sf"/>
</dbReference>
<dbReference type="GeneID" id="78296833"/>
<dbReference type="Proteomes" id="UP000576225">
    <property type="component" value="Unassembled WGS sequence"/>
</dbReference>
<evidence type="ECO:0000313" key="7">
    <source>
        <dbReference type="Proteomes" id="UP000245959"/>
    </source>
</evidence>
<evidence type="ECO:0000256" key="3">
    <source>
        <dbReference type="ARBA" id="ARBA00023163"/>
    </source>
</evidence>
<dbReference type="Pfam" id="PF00356">
    <property type="entry name" value="LacI"/>
    <property type="match status" value="1"/>
</dbReference>
<dbReference type="OrthoDB" id="1639518at2"/>
<dbReference type="Gene3D" id="1.10.260.40">
    <property type="entry name" value="lambda repressor-like DNA-binding domains"/>
    <property type="match status" value="1"/>
</dbReference>
<dbReference type="EMBL" id="QEKH01000037">
    <property type="protein sequence ID" value="PVY36039.1"/>
    <property type="molecule type" value="Genomic_DNA"/>
</dbReference>
<evidence type="ECO:0000313" key="6">
    <source>
        <dbReference type="EMBL" id="PVY36039.1"/>
    </source>
</evidence>
<dbReference type="PROSITE" id="PS50932">
    <property type="entry name" value="HTH_LACI_2"/>
    <property type="match status" value="1"/>
</dbReference>
<dbReference type="PANTHER" id="PTHR30146:SF138">
    <property type="entry name" value="TRANSCRIPTIONAL REGULATORY PROTEIN"/>
    <property type="match status" value="1"/>
</dbReference>
<gene>
    <name evidence="6" type="ORF">C8D82_1371</name>
    <name evidence="5" type="ORF">HF882_11255</name>
</gene>
<dbReference type="Proteomes" id="UP000245959">
    <property type="component" value="Unassembled WGS sequence"/>
</dbReference>
<proteinExistence type="predicted"/>
<dbReference type="InterPro" id="IPR028082">
    <property type="entry name" value="Peripla_BP_I"/>
</dbReference>
<reference evidence="6 7" key="1">
    <citation type="submission" date="2018-04" db="EMBL/GenBank/DDBJ databases">
        <title>Genomic Encyclopedia of Type Strains, Phase IV (KMG-IV): sequencing the most valuable type-strain genomes for metagenomic binning, comparative biology and taxonomic classification.</title>
        <authorList>
            <person name="Goeker M."/>
        </authorList>
    </citation>
    <scope>NUCLEOTIDE SEQUENCE [LARGE SCALE GENOMIC DNA]</scope>
    <source>
        <strain evidence="6 7">DSM 14823</strain>
    </source>
</reference>
<name>A0A2U1AI00_9BACT</name>
<evidence type="ECO:0000313" key="8">
    <source>
        <dbReference type="Proteomes" id="UP000576225"/>
    </source>
</evidence>
<dbReference type="SMART" id="SM00354">
    <property type="entry name" value="HTH_LACI"/>
    <property type="match status" value="1"/>
</dbReference>
<protein>
    <submittedName>
        <fullName evidence="6">DNA-binding LacI/PurR family transcriptional regulator</fullName>
    </submittedName>
    <submittedName>
        <fullName evidence="5">LacI family transcriptional regulator</fullName>
    </submittedName>
</protein>
<evidence type="ECO:0000256" key="2">
    <source>
        <dbReference type="ARBA" id="ARBA00023125"/>
    </source>
</evidence>
<sequence>MKKITIKEIAANCGVSIATISRAINNSGYVKPEIRDKILHYIDDIGWRNNNLSGRLPVPSGEGRSVWLVVSNEALLSPEFDRPLVNRVLARCEAAGYAPVLMPGRINEVLKLAERERPHALVVFHANPVYREIVREFLKRGIRTVTVGEELDYPGVMIHPDHRSAARLAAGLLVKAGHRRIAFFGGMGMEAQPRGMENVPTRRLRAMLEGIGEAIPGFDLRRDAVSDCFGELDALKTLLMRGEHTGWICSNYRQCCQFYYVAEQLRLRIPRDRSVVTFTVDEPEWLLPGRVCRLAADNDRRAEQVVRQLDAPPVQESREELSDCILRQGDSIRRIKPRK</sequence>
<dbReference type="EMBL" id="JABAEW010000019">
    <property type="protein sequence ID" value="NMD87162.1"/>
    <property type="molecule type" value="Genomic_DNA"/>
</dbReference>
<keyword evidence="7" id="KW-1185">Reference proteome</keyword>
<dbReference type="Gene3D" id="3.40.50.2300">
    <property type="match status" value="2"/>
</dbReference>
<evidence type="ECO:0000256" key="1">
    <source>
        <dbReference type="ARBA" id="ARBA00023015"/>
    </source>
</evidence>
<evidence type="ECO:0000313" key="5">
    <source>
        <dbReference type="EMBL" id="NMD87162.1"/>
    </source>
</evidence>
<keyword evidence="2 6" id="KW-0238">DNA-binding</keyword>
<dbReference type="RefSeq" id="WP_116885564.1">
    <property type="nucleotide sequence ID" value="NZ_CABMMC010000111.1"/>
</dbReference>
<dbReference type="PANTHER" id="PTHR30146">
    <property type="entry name" value="LACI-RELATED TRANSCRIPTIONAL REPRESSOR"/>
    <property type="match status" value="1"/>
</dbReference>
<dbReference type="AlphaFoldDB" id="A0A2U1AI00"/>
<keyword evidence="1" id="KW-0805">Transcription regulation</keyword>
<accession>A0A2U1AI00</accession>
<dbReference type="InterPro" id="IPR000843">
    <property type="entry name" value="HTH_LacI"/>
</dbReference>